<proteinExistence type="predicted"/>
<dbReference type="OrthoDB" id="5117987at2"/>
<organism evidence="1 2">
    <name type="scientific">Hoeflea halophila</name>
    <dbReference type="NCBI Taxonomy" id="714899"/>
    <lineage>
        <taxon>Bacteria</taxon>
        <taxon>Pseudomonadati</taxon>
        <taxon>Pseudomonadota</taxon>
        <taxon>Alphaproteobacteria</taxon>
        <taxon>Hyphomicrobiales</taxon>
        <taxon>Rhizobiaceae</taxon>
        <taxon>Hoeflea</taxon>
    </lineage>
</organism>
<evidence type="ECO:0000313" key="1">
    <source>
        <dbReference type="EMBL" id="SOE18643.1"/>
    </source>
</evidence>
<gene>
    <name evidence="1" type="ORF">SAMN05877838_3578</name>
</gene>
<dbReference type="RefSeq" id="WP_097109119.1">
    <property type="nucleotide sequence ID" value="NZ_OCPC01000006.1"/>
</dbReference>
<dbReference type="AlphaFoldDB" id="A0A286IET6"/>
<keyword evidence="2" id="KW-1185">Reference proteome</keyword>
<protein>
    <recommendedName>
        <fullName evidence="3">YCII-related domain-containing protein</fullName>
    </recommendedName>
</protein>
<dbReference type="Proteomes" id="UP000219465">
    <property type="component" value="Unassembled WGS sequence"/>
</dbReference>
<dbReference type="EMBL" id="OCPC01000006">
    <property type="protein sequence ID" value="SOE18643.1"/>
    <property type="molecule type" value="Genomic_DNA"/>
</dbReference>
<evidence type="ECO:0000313" key="2">
    <source>
        <dbReference type="Proteomes" id="UP000219465"/>
    </source>
</evidence>
<accession>A0A286IET6</accession>
<name>A0A286IET6_9HYPH</name>
<dbReference type="SUPFAM" id="SSF54909">
    <property type="entry name" value="Dimeric alpha+beta barrel"/>
    <property type="match status" value="1"/>
</dbReference>
<evidence type="ECO:0008006" key="3">
    <source>
        <dbReference type="Google" id="ProtNLM"/>
    </source>
</evidence>
<dbReference type="InterPro" id="IPR011008">
    <property type="entry name" value="Dimeric_a/b-barrel"/>
</dbReference>
<reference evidence="2" key="1">
    <citation type="submission" date="2017-08" db="EMBL/GenBank/DDBJ databases">
        <authorList>
            <person name="Varghese N."/>
            <person name="Submissions S."/>
        </authorList>
    </citation>
    <scope>NUCLEOTIDE SEQUENCE [LARGE SCALE GENOMIC DNA]</scope>
    <source>
        <strain evidence="2">KCTC 23107</strain>
    </source>
</reference>
<sequence>MPKFVFAYHGAPEFETKQDGANHMLAWREWMQGLGDAVVDPGVPVGKSWTVSSAGAEEGGGSNPLSGITIVQADTMEAAVTMALACPHISAGGSIEVAEAMEMEM</sequence>